<dbReference type="AlphaFoldDB" id="Q4N390"/>
<accession>Q4N390</accession>
<dbReference type="OMA" id="PWNDITN"/>
<dbReference type="InParanoid" id="Q4N390"/>
<feature type="compositionally biased region" description="Low complexity" evidence="1">
    <location>
        <begin position="25"/>
        <end position="78"/>
    </location>
</feature>
<evidence type="ECO:0000313" key="3">
    <source>
        <dbReference type="EMBL" id="EAN31449.1"/>
    </source>
</evidence>
<feature type="chain" id="PRO_5004241629" description="SfiI-subtelomeric related protein family member" evidence="2">
    <location>
        <begin position="23"/>
        <end position="307"/>
    </location>
</feature>
<sequence length="307" mass="32505">MKFVKFALLAVLVSCPYKSARGADTSGSSQPTGTTTGQTTPTSRATTPSTQTTSPGATAGTTPGTQAATPTSGTGPAAESGAATGTTVTLDIKKTKGTDEFDYADLDTSKLFTAKDNRVFSKIVSKNSEVWTSKDNDDAVKVLVQGKGSSKKHLALFLKSGKLTILYKDGKNKPWNDITSTKHDVSKVKFFGEGDKELSVSDYKIDIGFIFSYIVKFNDGVNCKKITYQGKDIWKHTDDENFKEIKAFSLGLGSNEFYVRKEYNISKKLELGATPVQTGTGTSNGSGTTQGSGTTTPGGQTGSSPST</sequence>
<dbReference type="Pfam" id="PF04385">
    <property type="entry name" value="FAINT"/>
    <property type="match status" value="2"/>
</dbReference>
<feature type="region of interest" description="Disordered" evidence="1">
    <location>
        <begin position="274"/>
        <end position="307"/>
    </location>
</feature>
<dbReference type="InterPro" id="IPR007480">
    <property type="entry name" value="DUF529"/>
</dbReference>
<dbReference type="RefSeq" id="XP_763732.1">
    <property type="nucleotide sequence ID" value="XM_758639.1"/>
</dbReference>
<feature type="signal peptide" evidence="2">
    <location>
        <begin position="1"/>
        <end position="22"/>
    </location>
</feature>
<dbReference type="VEuPathDB" id="PiroplasmaDB:TpMuguga_04g00097"/>
<dbReference type="GeneID" id="3500889"/>
<dbReference type="Proteomes" id="UP000001949">
    <property type="component" value="Unassembled WGS sequence"/>
</dbReference>
<evidence type="ECO:0000313" key="4">
    <source>
        <dbReference type="Proteomes" id="UP000001949"/>
    </source>
</evidence>
<evidence type="ECO:0000256" key="2">
    <source>
        <dbReference type="SAM" id="SignalP"/>
    </source>
</evidence>
<name>Q4N390_THEPA</name>
<gene>
    <name evidence="3" type="ordered locus">TP04_0097</name>
</gene>
<feature type="compositionally biased region" description="Low complexity" evidence="1">
    <location>
        <begin position="291"/>
        <end position="307"/>
    </location>
</feature>
<dbReference type="EMBL" id="AAGK01000004">
    <property type="protein sequence ID" value="EAN31449.1"/>
    <property type="molecule type" value="Genomic_DNA"/>
</dbReference>
<proteinExistence type="predicted"/>
<comment type="caution">
    <text evidence="3">The sequence shown here is derived from an EMBL/GenBank/DDBJ whole genome shotgun (WGS) entry which is preliminary data.</text>
</comment>
<evidence type="ECO:0008006" key="5">
    <source>
        <dbReference type="Google" id="ProtNLM"/>
    </source>
</evidence>
<dbReference type="eggNOG" id="ENOG502QU51">
    <property type="taxonomic scope" value="Eukaryota"/>
</dbReference>
<dbReference type="KEGG" id="tpv:TP04_0097"/>
<keyword evidence="4" id="KW-1185">Reference proteome</keyword>
<feature type="region of interest" description="Disordered" evidence="1">
    <location>
        <begin position="20"/>
        <end position="84"/>
    </location>
</feature>
<keyword evidence="2" id="KW-0732">Signal</keyword>
<organism evidence="3 4">
    <name type="scientific">Theileria parva</name>
    <name type="common">East coast fever infection agent</name>
    <dbReference type="NCBI Taxonomy" id="5875"/>
    <lineage>
        <taxon>Eukaryota</taxon>
        <taxon>Sar</taxon>
        <taxon>Alveolata</taxon>
        <taxon>Apicomplexa</taxon>
        <taxon>Aconoidasida</taxon>
        <taxon>Piroplasmida</taxon>
        <taxon>Theileriidae</taxon>
        <taxon>Theileria</taxon>
    </lineage>
</organism>
<reference evidence="3 4" key="1">
    <citation type="journal article" date="2005" name="Science">
        <title>Genome sequence of Theileria parva, a bovine pathogen that transforms lymphocytes.</title>
        <authorList>
            <person name="Gardner M.J."/>
            <person name="Bishop R."/>
            <person name="Shah T."/>
            <person name="de Villiers E.P."/>
            <person name="Carlton J.M."/>
            <person name="Hall N."/>
            <person name="Ren Q."/>
            <person name="Paulsen I.T."/>
            <person name="Pain A."/>
            <person name="Berriman M."/>
            <person name="Wilson R.J.M."/>
            <person name="Sato S."/>
            <person name="Ralph S.A."/>
            <person name="Mann D.J."/>
            <person name="Xiong Z."/>
            <person name="Shallom S.J."/>
            <person name="Weidman J."/>
            <person name="Jiang L."/>
            <person name="Lynn J."/>
            <person name="Weaver B."/>
            <person name="Shoaibi A."/>
            <person name="Domingo A.R."/>
            <person name="Wasawo D."/>
            <person name="Crabtree J."/>
            <person name="Wortman J.R."/>
            <person name="Haas B."/>
            <person name="Angiuoli S.V."/>
            <person name="Creasy T.H."/>
            <person name="Lu C."/>
            <person name="Suh B."/>
            <person name="Silva J.C."/>
            <person name="Utterback T.R."/>
            <person name="Feldblyum T.V."/>
            <person name="Pertea M."/>
            <person name="Allen J."/>
            <person name="Nierman W.C."/>
            <person name="Taracha E.L.N."/>
            <person name="Salzberg S.L."/>
            <person name="White O.R."/>
            <person name="Fitzhugh H.A."/>
            <person name="Morzaria S."/>
            <person name="Venter J.C."/>
            <person name="Fraser C.M."/>
            <person name="Nene V."/>
        </authorList>
    </citation>
    <scope>NUCLEOTIDE SEQUENCE [LARGE SCALE GENOMIC DNA]</scope>
    <source>
        <strain evidence="3 4">Muguga</strain>
    </source>
</reference>
<protein>
    <recommendedName>
        <fullName evidence="5">SfiI-subtelomeric related protein family member</fullName>
    </recommendedName>
</protein>
<evidence type="ECO:0000256" key="1">
    <source>
        <dbReference type="SAM" id="MobiDB-lite"/>
    </source>
</evidence>